<accession>A0A0S7C6F6</accession>
<protein>
    <recommendedName>
        <fullName evidence="4">Delta-60 repeat domain</fullName>
    </recommendedName>
</protein>
<dbReference type="RefSeq" id="WP_062044551.1">
    <property type="nucleotide sequence ID" value="NZ_DF968183.1"/>
</dbReference>
<evidence type="ECO:0000256" key="1">
    <source>
        <dbReference type="SAM" id="SignalP"/>
    </source>
</evidence>
<feature type="signal peptide" evidence="1">
    <location>
        <begin position="1"/>
        <end position="19"/>
    </location>
</feature>
<sequence length="523" mass="55873">MKRTTLLLAIALSISYCPAQIPGSLDFSFGNWGKSLTDLDSRRNSGEVIEIAPDGGLIICGTNGYANEPNDCLLIKLTSGGEPDISFGNQGAVSFGFGGENSQCFDLEILTDGRILVAGVCWDGGNQNIGLAKFTAAGQPDPTFGYGGTLMVNLGKNEYASSIMKLSNNKFVITGPISGPGEREDLFIMRFLSNGSTDTGFGTNGYNVADLNNDSYDIPRGIVLHNNKYLISACAFNQSYDAIVLIRYNTDGTPDPTFGVGGKSVIDGLNIMDMIIERATQLAIDQQNRIIVAGRFLGIAGTDGMLLRFLSNGYPDNSFGESGLKVYAIDEDNAFMAVGIQDDGKILAAGYSWDGNDLNTFLLRALEDGTPDPGFHMGQGYAIHELSAGGYMHDMANSMVLPSATKVLLAGYADTQNNHADVAVSKYHLGIVTGINEQLHSKEISISADPSDSRILLIHGLPHNMTFQAGLYNISGQTVFSQPLQSDQANEVRLQLPSACRPGIYLLSVGNDKFSGFGKIAIL</sequence>
<dbReference type="STRING" id="1678841.TBC1_12550"/>
<dbReference type="EMBL" id="DF968183">
    <property type="protein sequence ID" value="GAP44739.1"/>
    <property type="molecule type" value="Genomic_DNA"/>
</dbReference>
<dbReference type="OrthoDB" id="9805017at2"/>
<dbReference type="PANTHER" id="PTHR42754">
    <property type="entry name" value="ENDOGLUCANASE"/>
    <property type="match status" value="1"/>
</dbReference>
<organism evidence="2">
    <name type="scientific">Lentimicrobium saccharophilum</name>
    <dbReference type="NCBI Taxonomy" id="1678841"/>
    <lineage>
        <taxon>Bacteria</taxon>
        <taxon>Pseudomonadati</taxon>
        <taxon>Bacteroidota</taxon>
        <taxon>Bacteroidia</taxon>
        <taxon>Bacteroidales</taxon>
        <taxon>Lentimicrobiaceae</taxon>
        <taxon>Lentimicrobium</taxon>
    </lineage>
</organism>
<keyword evidence="3" id="KW-1185">Reference proteome</keyword>
<evidence type="ECO:0008006" key="4">
    <source>
        <dbReference type="Google" id="ProtNLM"/>
    </source>
</evidence>
<feature type="chain" id="PRO_5006633648" description="Delta-60 repeat domain" evidence="1">
    <location>
        <begin position="20"/>
        <end position="523"/>
    </location>
</feature>
<dbReference type="AlphaFoldDB" id="A0A0S7C6F6"/>
<gene>
    <name evidence="2" type="ORF">TBC1_12550</name>
</gene>
<keyword evidence="1" id="KW-0732">Signal</keyword>
<dbReference type="Proteomes" id="UP000053091">
    <property type="component" value="Unassembled WGS sequence"/>
</dbReference>
<dbReference type="SUPFAM" id="SSF101898">
    <property type="entry name" value="NHL repeat"/>
    <property type="match status" value="1"/>
</dbReference>
<evidence type="ECO:0000313" key="3">
    <source>
        <dbReference type="Proteomes" id="UP000053091"/>
    </source>
</evidence>
<dbReference type="PANTHER" id="PTHR42754:SF1">
    <property type="entry name" value="LIPOPROTEIN"/>
    <property type="match status" value="1"/>
</dbReference>
<dbReference type="InterPro" id="IPR013431">
    <property type="entry name" value="Delta_60_rpt"/>
</dbReference>
<dbReference type="Pfam" id="PF17164">
    <property type="entry name" value="DUF5122"/>
    <property type="match status" value="4"/>
</dbReference>
<name>A0A0S7C6F6_9BACT</name>
<dbReference type="NCBIfam" id="TIGR02608">
    <property type="entry name" value="delta_60_rpt"/>
    <property type="match status" value="6"/>
</dbReference>
<proteinExistence type="predicted"/>
<reference evidence="2" key="1">
    <citation type="journal article" date="2015" name="Genome Announc.">
        <title>Draft Genome Sequence of Bacteroidales Strain TBC1, a Novel Isolate from a Methanogenic Wastewater Treatment System.</title>
        <authorList>
            <person name="Tourlousse D.M."/>
            <person name="Matsuura N."/>
            <person name="Sun L."/>
            <person name="Toyonaga M."/>
            <person name="Kuroda K."/>
            <person name="Ohashi A."/>
            <person name="Cruz R."/>
            <person name="Yamaguchi T."/>
            <person name="Sekiguchi Y."/>
        </authorList>
    </citation>
    <scope>NUCLEOTIDE SEQUENCE [LARGE SCALE GENOMIC DNA]</scope>
    <source>
        <strain evidence="2">TBC1</strain>
    </source>
</reference>
<dbReference type="Gene3D" id="2.80.10.50">
    <property type="match status" value="2"/>
</dbReference>
<evidence type="ECO:0000313" key="2">
    <source>
        <dbReference type="EMBL" id="GAP44739.1"/>
    </source>
</evidence>